<evidence type="ECO:0000313" key="2">
    <source>
        <dbReference type="EMBL" id="PMD59644.1"/>
    </source>
</evidence>
<dbReference type="RefSeq" id="XP_024736548.1">
    <property type="nucleotide sequence ID" value="XM_024874860.1"/>
</dbReference>
<keyword evidence="1" id="KW-1133">Transmembrane helix</keyword>
<name>A0A2J6T9D5_9HELO</name>
<dbReference type="EMBL" id="KZ613813">
    <property type="protein sequence ID" value="PMD59644.1"/>
    <property type="molecule type" value="Genomic_DNA"/>
</dbReference>
<evidence type="ECO:0000313" key="3">
    <source>
        <dbReference type="Proteomes" id="UP000235371"/>
    </source>
</evidence>
<accession>A0A2J6T9D5</accession>
<feature type="transmembrane region" description="Helical" evidence="1">
    <location>
        <begin position="101"/>
        <end position="123"/>
    </location>
</feature>
<evidence type="ECO:0000256" key="1">
    <source>
        <dbReference type="SAM" id="Phobius"/>
    </source>
</evidence>
<dbReference type="PANTHER" id="PTHR37576">
    <property type="entry name" value="DEFECT AT LOW TEMPERATURE PROTEIN 1"/>
    <property type="match status" value="1"/>
</dbReference>
<dbReference type="AlphaFoldDB" id="A0A2J6T9D5"/>
<protein>
    <submittedName>
        <fullName evidence="2">Uncharacterized protein</fullName>
    </submittedName>
</protein>
<feature type="transmembrane region" description="Helical" evidence="1">
    <location>
        <begin position="438"/>
        <end position="463"/>
    </location>
</feature>
<feature type="transmembrane region" description="Helical" evidence="1">
    <location>
        <begin position="50"/>
        <end position="69"/>
    </location>
</feature>
<dbReference type="STRING" id="1095630.A0A2J6T9D5"/>
<dbReference type="Proteomes" id="UP000235371">
    <property type="component" value="Unassembled WGS sequence"/>
</dbReference>
<keyword evidence="1" id="KW-0472">Membrane</keyword>
<dbReference type="InParanoid" id="A0A2J6T9D5"/>
<keyword evidence="3" id="KW-1185">Reference proteome</keyword>
<dbReference type="Pfam" id="PF11374">
    <property type="entry name" value="DUF3176"/>
    <property type="match status" value="1"/>
</dbReference>
<organism evidence="2 3">
    <name type="scientific">Hyaloscypha bicolor E</name>
    <dbReference type="NCBI Taxonomy" id="1095630"/>
    <lineage>
        <taxon>Eukaryota</taxon>
        <taxon>Fungi</taxon>
        <taxon>Dikarya</taxon>
        <taxon>Ascomycota</taxon>
        <taxon>Pezizomycotina</taxon>
        <taxon>Leotiomycetes</taxon>
        <taxon>Helotiales</taxon>
        <taxon>Hyaloscyphaceae</taxon>
        <taxon>Hyaloscypha</taxon>
        <taxon>Hyaloscypha bicolor</taxon>
    </lineage>
</organism>
<proteinExistence type="predicted"/>
<gene>
    <name evidence="2" type="ORF">K444DRAFT_529994</name>
</gene>
<reference evidence="2 3" key="1">
    <citation type="submission" date="2016-04" db="EMBL/GenBank/DDBJ databases">
        <title>A degradative enzymes factory behind the ericoid mycorrhizal symbiosis.</title>
        <authorList>
            <consortium name="DOE Joint Genome Institute"/>
            <person name="Martino E."/>
            <person name="Morin E."/>
            <person name="Grelet G."/>
            <person name="Kuo A."/>
            <person name="Kohler A."/>
            <person name="Daghino S."/>
            <person name="Barry K."/>
            <person name="Choi C."/>
            <person name="Cichocki N."/>
            <person name="Clum A."/>
            <person name="Copeland A."/>
            <person name="Hainaut M."/>
            <person name="Haridas S."/>
            <person name="Labutti K."/>
            <person name="Lindquist E."/>
            <person name="Lipzen A."/>
            <person name="Khouja H.-R."/>
            <person name="Murat C."/>
            <person name="Ohm R."/>
            <person name="Olson A."/>
            <person name="Spatafora J."/>
            <person name="Veneault-Fourrey C."/>
            <person name="Henrissat B."/>
            <person name="Grigoriev I."/>
            <person name="Martin F."/>
            <person name="Perotto S."/>
        </authorList>
    </citation>
    <scope>NUCLEOTIDE SEQUENCE [LARGE SCALE GENOMIC DNA]</scope>
    <source>
        <strain evidence="2 3">E</strain>
    </source>
</reference>
<feature type="transmembrane region" description="Helical" evidence="1">
    <location>
        <begin position="15"/>
        <end position="38"/>
    </location>
</feature>
<sequence>MSNPWNPGSFAQFPWTAFAALLGAIGGVAGSAAVLIVSDGIAITEWTFQPTVYLSIISTITNIMVRYALARGLTTAWWARALKANTKISDLHQLWKTGNSVLAALTIGGNFNFVTLASVIVAISPINGPLLQRASRVAIVYVQSGLTLSIALAPRVPTGYTGIIEGRGYTPSFFMQDFTPVVNSFYDRLAIQIKNTSCIGTCSMTVVGAGFAVNCSSYETNFNLTIYAPPNTTYNSNQSLVSEGVDLFQSTINWSPYDPGNLHTAVQFKPDATCNISRLIVRNCTLRPATVQYNAVIDGNQSTISLLANSTIYDDAIQSLYNIQESYQSGDNSTLGGFYLALANRFNSWANVKWAGAIGYYLLTSGVTANQFIDSNSTASSAHLENFCNISFGDPTDSLLANARELMFRTAIAAANSSDIQSMPAIQVASVALYQSHYLYLALASGFTLLSIILVIPTFSGYWNLGRKVSMSPIEIAKAFNAPISRQADSNAEAEQLIKGLGEIDVRYGVVSTGTEIDDSERPKQGVLYTETDISRRRLEIAPSQLVTKPEKRYVYAG</sequence>
<dbReference type="GeneID" id="36582940"/>
<dbReference type="PANTHER" id="PTHR37576:SF2">
    <property type="entry name" value="DEFECT AT LOW TEMPERATURE PROTEIN 1"/>
    <property type="match status" value="1"/>
</dbReference>
<dbReference type="InterPro" id="IPR021514">
    <property type="entry name" value="DUF3176"/>
</dbReference>
<dbReference type="OrthoDB" id="5357734at2759"/>
<keyword evidence="1" id="KW-0812">Transmembrane</keyword>